<dbReference type="RefSeq" id="WP_203998711.1">
    <property type="nucleotide sequence ID" value="NZ_BOPG01000034.1"/>
</dbReference>
<dbReference type="NCBIfam" id="NF038076">
    <property type="entry name" value="fam_STM4015"/>
    <property type="match status" value="1"/>
</dbReference>
<protein>
    <recommendedName>
        <fullName evidence="3">Leucine Rich repeat-containing protein</fullName>
    </recommendedName>
</protein>
<dbReference type="SUPFAM" id="SSF52047">
    <property type="entry name" value="RNI-like"/>
    <property type="match status" value="1"/>
</dbReference>
<proteinExistence type="predicted"/>
<dbReference type="InterPro" id="IPR032675">
    <property type="entry name" value="LRR_dom_sf"/>
</dbReference>
<sequence>MAFYSRVEHFAGCRVEDYDVRTAGKVADPAAVAWRVCWEYAGGPAEFAAELDRFVAEFGAVATALVIGEWGGANHHPPPVDVLAERAAGLPNLRALFVGDITIDECEVSWLQTADPAPLLAAYPGLTHLRVRGSTGFSPVTHAELRVLELESGGLPAETVRAIGASDLPRLERLELWLGDPRYGGDATVDDLAEILGGARLPALTDLGLRNAWDADALAAAVATAPVVARLAHLDLSMGAVGDDGVRALLAGQPLTHLATLNLRHHFVSPELAARITAALPGVAVDLEERQAEYEGDRYVAVGE</sequence>
<comment type="caution">
    <text evidence="1">The sequence shown here is derived from an EMBL/GenBank/DDBJ whole genome shotgun (WGS) entry which is preliminary data.</text>
</comment>
<reference evidence="1" key="1">
    <citation type="submission" date="2021-01" db="EMBL/GenBank/DDBJ databases">
        <title>Whole genome shotgun sequence of Virgisporangium aurantiacum NBRC 16421.</title>
        <authorList>
            <person name="Komaki H."/>
            <person name="Tamura T."/>
        </authorList>
    </citation>
    <scope>NUCLEOTIDE SEQUENCE</scope>
    <source>
        <strain evidence="1">NBRC 16421</strain>
    </source>
</reference>
<dbReference type="AlphaFoldDB" id="A0A8J4E3R8"/>
<gene>
    <name evidence="1" type="ORF">Vau01_057730</name>
</gene>
<evidence type="ECO:0000313" key="1">
    <source>
        <dbReference type="EMBL" id="GIJ58257.1"/>
    </source>
</evidence>
<dbReference type="Gene3D" id="3.80.10.10">
    <property type="entry name" value="Ribonuclease Inhibitor"/>
    <property type="match status" value="1"/>
</dbReference>
<evidence type="ECO:0008006" key="3">
    <source>
        <dbReference type="Google" id="ProtNLM"/>
    </source>
</evidence>
<name>A0A8J4E3R8_9ACTN</name>
<organism evidence="1 2">
    <name type="scientific">Virgisporangium aurantiacum</name>
    <dbReference type="NCBI Taxonomy" id="175570"/>
    <lineage>
        <taxon>Bacteria</taxon>
        <taxon>Bacillati</taxon>
        <taxon>Actinomycetota</taxon>
        <taxon>Actinomycetes</taxon>
        <taxon>Micromonosporales</taxon>
        <taxon>Micromonosporaceae</taxon>
        <taxon>Virgisporangium</taxon>
    </lineage>
</organism>
<dbReference type="InterPro" id="IPR047722">
    <property type="entry name" value="STM4015-like"/>
</dbReference>
<dbReference type="EMBL" id="BOPG01000034">
    <property type="protein sequence ID" value="GIJ58257.1"/>
    <property type="molecule type" value="Genomic_DNA"/>
</dbReference>
<accession>A0A8J4E3R8</accession>
<dbReference type="Proteomes" id="UP000612585">
    <property type="component" value="Unassembled WGS sequence"/>
</dbReference>
<keyword evidence="2" id="KW-1185">Reference proteome</keyword>
<evidence type="ECO:0000313" key="2">
    <source>
        <dbReference type="Proteomes" id="UP000612585"/>
    </source>
</evidence>